<protein>
    <submittedName>
        <fullName evidence="2">Uncharacterized protein</fullName>
    </submittedName>
</protein>
<feature type="chain" id="PRO_5002347290" evidence="1">
    <location>
        <begin position="35"/>
        <end position="164"/>
    </location>
</feature>
<dbReference type="Proteomes" id="UP000032180">
    <property type="component" value="Chromosome 2"/>
</dbReference>
<reference evidence="3" key="2">
    <citation type="submission" date="2013-12" db="EMBL/GenBank/DDBJ databases">
        <authorList>
            <person name="Yu Y."/>
            <person name="Lee S."/>
            <person name="de Baynast K."/>
            <person name="Wissotski M."/>
            <person name="Liu L."/>
            <person name="Talag J."/>
            <person name="Goicoechea J."/>
            <person name="Angelova A."/>
            <person name="Jetty R."/>
            <person name="Kudrna D."/>
            <person name="Golser W."/>
            <person name="Rivera L."/>
            <person name="Zhang J."/>
            <person name="Wing R."/>
        </authorList>
    </citation>
    <scope>NUCLEOTIDE SEQUENCE</scope>
</reference>
<name>A0A0D9VDS4_9ORYZ</name>
<proteinExistence type="predicted"/>
<reference evidence="2 3" key="1">
    <citation type="submission" date="2012-08" db="EMBL/GenBank/DDBJ databases">
        <title>Oryza genome evolution.</title>
        <authorList>
            <person name="Wing R.A."/>
        </authorList>
    </citation>
    <scope>NUCLEOTIDE SEQUENCE</scope>
</reference>
<dbReference type="Gramene" id="LPERR02G07550.1">
    <property type="protein sequence ID" value="LPERR02G07550.1"/>
    <property type="gene ID" value="LPERR02G07550"/>
</dbReference>
<sequence length="164" mass="17857">MNSMGAAGIHVRLQAILVMSLVLLQMPFLPCTLATGGTRGKSLELVLIIGRETHHEDYLDQLATRKSTRSLYLSGNLGAIPFGGRVQKTSLGLFGPGPVVEAFPGVRAEADGSEEYGDGHKDRQTETGEFDGIRWYWHQVANNRSNVPLPSADAISALYARHRI</sequence>
<accession>A0A0D9VDS4</accession>
<reference evidence="2" key="3">
    <citation type="submission" date="2015-04" db="UniProtKB">
        <authorList>
            <consortium name="EnsemblPlants"/>
        </authorList>
    </citation>
    <scope>IDENTIFICATION</scope>
</reference>
<dbReference type="AlphaFoldDB" id="A0A0D9VDS4"/>
<evidence type="ECO:0000313" key="3">
    <source>
        <dbReference type="Proteomes" id="UP000032180"/>
    </source>
</evidence>
<organism evidence="2 3">
    <name type="scientific">Leersia perrieri</name>
    <dbReference type="NCBI Taxonomy" id="77586"/>
    <lineage>
        <taxon>Eukaryota</taxon>
        <taxon>Viridiplantae</taxon>
        <taxon>Streptophyta</taxon>
        <taxon>Embryophyta</taxon>
        <taxon>Tracheophyta</taxon>
        <taxon>Spermatophyta</taxon>
        <taxon>Magnoliopsida</taxon>
        <taxon>Liliopsida</taxon>
        <taxon>Poales</taxon>
        <taxon>Poaceae</taxon>
        <taxon>BOP clade</taxon>
        <taxon>Oryzoideae</taxon>
        <taxon>Oryzeae</taxon>
        <taxon>Oryzinae</taxon>
        <taxon>Leersia</taxon>
    </lineage>
</organism>
<feature type="signal peptide" evidence="1">
    <location>
        <begin position="1"/>
        <end position="34"/>
    </location>
</feature>
<evidence type="ECO:0000256" key="1">
    <source>
        <dbReference type="SAM" id="SignalP"/>
    </source>
</evidence>
<keyword evidence="3" id="KW-1185">Reference proteome</keyword>
<dbReference type="EnsemblPlants" id="LPERR02G07550.1">
    <property type="protein sequence ID" value="LPERR02G07550.1"/>
    <property type="gene ID" value="LPERR02G07550"/>
</dbReference>
<keyword evidence="1" id="KW-0732">Signal</keyword>
<dbReference type="HOGENOM" id="CLU_1621390_0_0_1"/>
<evidence type="ECO:0000313" key="2">
    <source>
        <dbReference type="EnsemblPlants" id="LPERR02G07550.1"/>
    </source>
</evidence>